<gene>
    <name evidence="1" type="ORF">OTU49_005666</name>
</gene>
<name>A0AAW0WV67_CHEQU</name>
<keyword evidence="2" id="KW-1185">Reference proteome</keyword>
<dbReference type="AlphaFoldDB" id="A0AAW0WV67"/>
<dbReference type="EMBL" id="JARKIK010000049">
    <property type="protein sequence ID" value="KAK8734810.1"/>
    <property type="molecule type" value="Genomic_DNA"/>
</dbReference>
<proteinExistence type="predicted"/>
<sequence length="255" mass="30117">MMEEFVDKVLHSGNDDTKFTCWRPFSLDSLPVVEGFSSYEEFHDIVRTVHMDDYREIRRIGKMKPYCLTKHTHTHLLKKLPDLCGLWYGISVPDDGQNNWYGNVSFTVNFRSFLQKIKNYNIYFMEVVDYSASNATRLLITNKMLPLPSYDPHSCGGPWYSQDGRDWFLTDCRRYDRKYNKYGHKVEFFLELSDHQRASLLDMSSVDPVNHSDANNNQTKHKCRKFRSGQKFNTGECPFPYSVEETREILISYDY</sequence>
<protein>
    <submittedName>
        <fullName evidence="1">Uncharacterized protein</fullName>
    </submittedName>
</protein>
<dbReference type="Proteomes" id="UP001445076">
    <property type="component" value="Unassembled WGS sequence"/>
</dbReference>
<comment type="caution">
    <text evidence="1">The sequence shown here is derived from an EMBL/GenBank/DDBJ whole genome shotgun (WGS) entry which is preliminary data.</text>
</comment>
<evidence type="ECO:0000313" key="2">
    <source>
        <dbReference type="Proteomes" id="UP001445076"/>
    </source>
</evidence>
<reference evidence="1 2" key="1">
    <citation type="journal article" date="2024" name="BMC Genomics">
        <title>Genome assembly of redclaw crayfish (Cherax quadricarinatus) provides insights into its immune adaptation and hypoxia tolerance.</title>
        <authorList>
            <person name="Liu Z."/>
            <person name="Zheng J."/>
            <person name="Li H."/>
            <person name="Fang K."/>
            <person name="Wang S."/>
            <person name="He J."/>
            <person name="Zhou D."/>
            <person name="Weng S."/>
            <person name="Chi M."/>
            <person name="Gu Z."/>
            <person name="He J."/>
            <person name="Li F."/>
            <person name="Wang M."/>
        </authorList>
    </citation>
    <scope>NUCLEOTIDE SEQUENCE [LARGE SCALE GENOMIC DNA]</scope>
    <source>
        <strain evidence="1">ZL_2023a</strain>
    </source>
</reference>
<organism evidence="1 2">
    <name type="scientific">Cherax quadricarinatus</name>
    <name type="common">Australian red claw crayfish</name>
    <dbReference type="NCBI Taxonomy" id="27406"/>
    <lineage>
        <taxon>Eukaryota</taxon>
        <taxon>Metazoa</taxon>
        <taxon>Ecdysozoa</taxon>
        <taxon>Arthropoda</taxon>
        <taxon>Crustacea</taxon>
        <taxon>Multicrustacea</taxon>
        <taxon>Malacostraca</taxon>
        <taxon>Eumalacostraca</taxon>
        <taxon>Eucarida</taxon>
        <taxon>Decapoda</taxon>
        <taxon>Pleocyemata</taxon>
        <taxon>Astacidea</taxon>
        <taxon>Parastacoidea</taxon>
        <taxon>Parastacidae</taxon>
        <taxon>Cherax</taxon>
    </lineage>
</organism>
<accession>A0AAW0WV67</accession>
<evidence type="ECO:0000313" key="1">
    <source>
        <dbReference type="EMBL" id="KAK8734810.1"/>
    </source>
</evidence>